<gene>
    <name evidence="1" type="ORF">GCM10023331_08620</name>
</gene>
<dbReference type="Proteomes" id="UP001500298">
    <property type="component" value="Unassembled WGS sequence"/>
</dbReference>
<comment type="caution">
    <text evidence="1">The sequence shown here is derived from an EMBL/GenBank/DDBJ whole genome shotgun (WGS) entry which is preliminary data.</text>
</comment>
<evidence type="ECO:0008006" key="3">
    <source>
        <dbReference type="Google" id="ProtNLM"/>
    </source>
</evidence>
<keyword evidence="2" id="KW-1185">Reference proteome</keyword>
<name>A0ABP9D9S9_9BACT</name>
<evidence type="ECO:0000313" key="2">
    <source>
        <dbReference type="Proteomes" id="UP001500298"/>
    </source>
</evidence>
<reference evidence="2" key="1">
    <citation type="journal article" date="2019" name="Int. J. Syst. Evol. Microbiol.">
        <title>The Global Catalogue of Microorganisms (GCM) 10K type strain sequencing project: providing services to taxonomists for standard genome sequencing and annotation.</title>
        <authorList>
            <consortium name="The Broad Institute Genomics Platform"/>
            <consortium name="The Broad Institute Genome Sequencing Center for Infectious Disease"/>
            <person name="Wu L."/>
            <person name="Ma J."/>
        </authorList>
    </citation>
    <scope>NUCLEOTIDE SEQUENCE [LARGE SCALE GENOMIC DNA]</scope>
    <source>
        <strain evidence="2">JCM 18326</strain>
    </source>
</reference>
<evidence type="ECO:0000313" key="1">
    <source>
        <dbReference type="EMBL" id="GAA4826301.1"/>
    </source>
</evidence>
<dbReference type="EMBL" id="BAABJX010000017">
    <property type="protein sequence ID" value="GAA4826301.1"/>
    <property type="molecule type" value="Genomic_DNA"/>
</dbReference>
<sequence>MLATIPLWAQQWSDLHIPKEKHESHHFELEVSYNSAMHFEFTGSVYFAPEMKVQMSVEDTGKHFAGCLVRELPFRNSPFGTFVGFGGTVGMEDGTEGHDGEVHTSIIAQSGLAYTLSEHWSTGVTVSPGVDIHTKHLNMGATLDLVYAF</sequence>
<protein>
    <recommendedName>
        <fullName evidence="3">Outer membrane protein beta-barrel domain-containing protein</fullName>
    </recommendedName>
</protein>
<organism evidence="1 2">
    <name type="scientific">Algivirga pacifica</name>
    <dbReference type="NCBI Taxonomy" id="1162670"/>
    <lineage>
        <taxon>Bacteria</taxon>
        <taxon>Pseudomonadati</taxon>
        <taxon>Bacteroidota</taxon>
        <taxon>Cytophagia</taxon>
        <taxon>Cytophagales</taxon>
        <taxon>Flammeovirgaceae</taxon>
        <taxon>Algivirga</taxon>
    </lineage>
</organism>
<proteinExistence type="predicted"/>
<accession>A0ABP9D9S9</accession>